<accession>A0A520KFL0</accession>
<evidence type="ECO:0000313" key="4">
    <source>
        <dbReference type="Proteomes" id="UP000317265"/>
    </source>
</evidence>
<evidence type="ECO:0000313" key="1">
    <source>
        <dbReference type="EMBL" id="RZN56185.1"/>
    </source>
</evidence>
<sequence>MIIMGEVYVKVRKTENDILITVCDCDILGKKVVDGKLVLNVSKEFYEGEKMSKEATLDILKKATIALFVGKTAVEYGIEAGLIHRDAIIEIGGIPHAQFVMII</sequence>
<reference evidence="2 4" key="1">
    <citation type="journal article" date="2019" name="Nat. Microbiol.">
        <title>Expanding anaerobic alkane metabolism in the domain of Archaea.</title>
        <authorList>
            <person name="Wang Y."/>
            <person name="Wegener G."/>
            <person name="Hou J."/>
            <person name="Wang F."/>
            <person name="Xiao X."/>
        </authorList>
    </citation>
    <scope>NUCLEOTIDE SEQUENCE [LARGE SCALE GENOMIC DNA]</scope>
    <source>
        <strain evidence="2">WYZ-LMO11</strain>
    </source>
</reference>
<proteinExistence type="predicted"/>
<organism evidence="1 3">
    <name type="scientific">Thermoproteota archaeon</name>
    <dbReference type="NCBI Taxonomy" id="2056631"/>
    <lineage>
        <taxon>Archaea</taxon>
        <taxon>Thermoproteota</taxon>
    </lineage>
</organism>
<dbReference type="Pfam" id="PF04242">
    <property type="entry name" value="DUF424"/>
    <property type="match status" value="1"/>
</dbReference>
<comment type="caution">
    <text evidence="1">The sequence shown here is derived from an EMBL/GenBank/DDBJ whole genome shotgun (WGS) entry which is preliminary data.</text>
</comment>
<gene>
    <name evidence="2" type="ORF">DSO09_00995</name>
    <name evidence="1" type="ORF">EF809_03445</name>
</gene>
<name>A0A520KFL0_9CREN</name>
<reference evidence="1 3" key="2">
    <citation type="journal article" date="2019" name="Nat. Microbiol.">
        <title>Wide diversity of methane and short-chain alkane metabolisms in uncultured archaea.</title>
        <authorList>
            <person name="Borrel G."/>
            <person name="Adam P.S."/>
            <person name="McKay L.J."/>
            <person name="Chen L.X."/>
            <person name="Sierra-Garcia I.N."/>
            <person name="Sieber C.M."/>
            <person name="Letourneur Q."/>
            <person name="Ghozlane A."/>
            <person name="Andersen G.L."/>
            <person name="Li W.J."/>
            <person name="Hallam S.J."/>
            <person name="Muyzer G."/>
            <person name="de Oliveira V.M."/>
            <person name="Inskeep W.P."/>
            <person name="Banfield J.F."/>
            <person name="Gribaldo S."/>
        </authorList>
    </citation>
    <scope>NUCLEOTIDE SEQUENCE [LARGE SCALE GENOMIC DNA]</scope>
    <source>
        <strain evidence="1">Verst-YHS</strain>
    </source>
</reference>
<dbReference type="EMBL" id="QNVI01000012">
    <property type="protein sequence ID" value="TDA40209.1"/>
    <property type="molecule type" value="Genomic_DNA"/>
</dbReference>
<dbReference type="EMBL" id="RXIH01000028">
    <property type="protein sequence ID" value="RZN56185.1"/>
    <property type="molecule type" value="Genomic_DNA"/>
</dbReference>
<evidence type="ECO:0000313" key="2">
    <source>
        <dbReference type="EMBL" id="TDA40209.1"/>
    </source>
</evidence>
<dbReference type="Proteomes" id="UP000316080">
    <property type="component" value="Unassembled WGS sequence"/>
</dbReference>
<dbReference type="Proteomes" id="UP000317265">
    <property type="component" value="Unassembled WGS sequence"/>
</dbReference>
<dbReference type="AlphaFoldDB" id="A0A520KFL0"/>
<evidence type="ECO:0000313" key="3">
    <source>
        <dbReference type="Proteomes" id="UP000316080"/>
    </source>
</evidence>
<dbReference type="Gene3D" id="3.30.1860.10">
    <property type="entry name" value="uncharacterized conserved protein from methanopyrus kandleri domain like"/>
    <property type="match status" value="1"/>
</dbReference>
<protein>
    <submittedName>
        <fullName evidence="2">DUF424 domain-containing protein</fullName>
    </submittedName>
    <submittedName>
        <fullName evidence="1">DUF424 family protein</fullName>
    </submittedName>
</protein>
<dbReference type="InterPro" id="IPR007355">
    <property type="entry name" value="DUF424"/>
</dbReference>